<keyword evidence="1" id="KW-0678">Repressor</keyword>
<dbReference type="InterPro" id="IPR003313">
    <property type="entry name" value="AraC-bd"/>
</dbReference>
<dbReference type="EMBL" id="JAEDAK010000021">
    <property type="protein sequence ID" value="MBH9579377.1"/>
    <property type="molecule type" value="Genomic_DNA"/>
</dbReference>
<keyword evidence="5" id="KW-0804">Transcription</keyword>
<dbReference type="PANTHER" id="PTHR11019">
    <property type="entry name" value="HTH-TYPE TRANSCRIPTIONAL REGULATOR NIMR"/>
    <property type="match status" value="1"/>
</dbReference>
<gene>
    <name evidence="7" type="ORF">I7X39_20970</name>
</gene>
<dbReference type="Gene3D" id="1.10.10.60">
    <property type="entry name" value="Homeodomain-like"/>
    <property type="match status" value="1"/>
</dbReference>
<dbReference type="Pfam" id="PF12833">
    <property type="entry name" value="HTH_18"/>
    <property type="match status" value="1"/>
</dbReference>
<dbReference type="GO" id="GO:0003700">
    <property type="term" value="F:DNA-binding transcription factor activity"/>
    <property type="evidence" value="ECO:0007669"/>
    <property type="project" value="InterPro"/>
</dbReference>
<keyword evidence="4" id="KW-0010">Activator</keyword>
<dbReference type="Proteomes" id="UP000613266">
    <property type="component" value="Unassembled WGS sequence"/>
</dbReference>
<dbReference type="SMART" id="SM00342">
    <property type="entry name" value="HTH_ARAC"/>
    <property type="match status" value="1"/>
</dbReference>
<evidence type="ECO:0000256" key="1">
    <source>
        <dbReference type="ARBA" id="ARBA00022491"/>
    </source>
</evidence>
<dbReference type="PRINTS" id="PR00032">
    <property type="entry name" value="HTHARAC"/>
</dbReference>
<dbReference type="GO" id="GO:0043565">
    <property type="term" value="F:sequence-specific DNA binding"/>
    <property type="evidence" value="ECO:0007669"/>
    <property type="project" value="InterPro"/>
</dbReference>
<evidence type="ECO:0000256" key="5">
    <source>
        <dbReference type="ARBA" id="ARBA00023163"/>
    </source>
</evidence>
<evidence type="ECO:0000313" key="7">
    <source>
        <dbReference type="EMBL" id="MBH9579377.1"/>
    </source>
</evidence>
<dbReference type="AlphaFoldDB" id="A0A931NG00"/>
<dbReference type="SUPFAM" id="SSF51182">
    <property type="entry name" value="RmlC-like cupins"/>
    <property type="match status" value="1"/>
</dbReference>
<proteinExistence type="predicted"/>
<name>A0A931NG00_9BURK</name>
<evidence type="ECO:0000256" key="4">
    <source>
        <dbReference type="ARBA" id="ARBA00023159"/>
    </source>
</evidence>
<dbReference type="InterPro" id="IPR018060">
    <property type="entry name" value="HTH_AraC"/>
</dbReference>
<keyword evidence="3" id="KW-0238">DNA-binding</keyword>
<comment type="caution">
    <text evidence="7">The sequence shown here is derived from an EMBL/GenBank/DDBJ whole genome shotgun (WGS) entry which is preliminary data.</text>
</comment>
<dbReference type="RefSeq" id="WP_198113235.1">
    <property type="nucleotide sequence ID" value="NZ_JAEDAK010000021.1"/>
</dbReference>
<dbReference type="InterPro" id="IPR009057">
    <property type="entry name" value="Homeodomain-like_sf"/>
</dbReference>
<accession>A0A931NG00</accession>
<evidence type="ECO:0000313" key="8">
    <source>
        <dbReference type="Proteomes" id="UP000613266"/>
    </source>
</evidence>
<feature type="domain" description="HTH araC/xylS-type" evidence="6">
    <location>
        <begin position="164"/>
        <end position="261"/>
    </location>
</feature>
<evidence type="ECO:0000259" key="6">
    <source>
        <dbReference type="PROSITE" id="PS01124"/>
    </source>
</evidence>
<dbReference type="InterPro" id="IPR011051">
    <property type="entry name" value="RmlC_Cupin_sf"/>
</dbReference>
<protein>
    <submittedName>
        <fullName evidence="7">Helix-turn-helix transcriptional regulator</fullName>
    </submittedName>
</protein>
<reference evidence="7" key="1">
    <citation type="submission" date="2020-12" db="EMBL/GenBank/DDBJ databases">
        <title>The genome sequence of Inhella sp. 1Y17.</title>
        <authorList>
            <person name="Liu Y."/>
        </authorList>
    </citation>
    <scope>NUCLEOTIDE SEQUENCE</scope>
    <source>
        <strain evidence="7">1Y17</strain>
    </source>
</reference>
<evidence type="ECO:0000256" key="2">
    <source>
        <dbReference type="ARBA" id="ARBA00023015"/>
    </source>
</evidence>
<dbReference type="Pfam" id="PF02311">
    <property type="entry name" value="AraC_binding"/>
    <property type="match status" value="1"/>
</dbReference>
<organism evidence="7 8">
    <name type="scientific">Inhella proteolytica</name>
    <dbReference type="NCBI Taxonomy" id="2795029"/>
    <lineage>
        <taxon>Bacteria</taxon>
        <taxon>Pseudomonadati</taxon>
        <taxon>Pseudomonadota</taxon>
        <taxon>Betaproteobacteria</taxon>
        <taxon>Burkholderiales</taxon>
        <taxon>Sphaerotilaceae</taxon>
        <taxon>Inhella</taxon>
    </lineage>
</organism>
<sequence length="262" mass="29156">MKARPTPAATLSTPYRDALPAQIVFRAATLSAPASYPRHRHAWGEFVYAYEGVLELQFAGHQLLVPPLCGAWLPPELEHRGLNRQAVVHASLYLAAPLCAQLPAQACVLTVDPLLRALLERWRERPPEPARPADARQLQVALDLLHEAQPSGSYLPGSRDPLLLPLLEALHANPADPRSLADWARQLHSTERTLQRRCQQQLGMGFTEWRSRLRTVRALPRLRAGEPLQSIAQALGYGGAAAFIALFKRQMGMTPQDYRQRG</sequence>
<keyword evidence="2" id="KW-0805">Transcription regulation</keyword>
<evidence type="ECO:0000256" key="3">
    <source>
        <dbReference type="ARBA" id="ARBA00023125"/>
    </source>
</evidence>
<dbReference type="CDD" id="cd06124">
    <property type="entry name" value="cupin_NimR-like_N"/>
    <property type="match status" value="1"/>
</dbReference>
<keyword evidence="8" id="KW-1185">Reference proteome</keyword>
<dbReference type="FunFam" id="1.10.10.60:FF:000132">
    <property type="entry name" value="AraC family transcriptional regulator"/>
    <property type="match status" value="1"/>
</dbReference>
<dbReference type="PROSITE" id="PS01124">
    <property type="entry name" value="HTH_ARAC_FAMILY_2"/>
    <property type="match status" value="1"/>
</dbReference>
<dbReference type="InterPro" id="IPR020449">
    <property type="entry name" value="Tscrpt_reg_AraC-type_HTH"/>
</dbReference>
<dbReference type="SUPFAM" id="SSF46689">
    <property type="entry name" value="Homeodomain-like"/>
    <property type="match status" value="1"/>
</dbReference>
<dbReference type="PANTHER" id="PTHR11019:SF190">
    <property type="entry name" value="ARAC-FAMILY REGULATORY PROTEIN"/>
    <property type="match status" value="1"/>
</dbReference>